<proteinExistence type="predicted"/>
<dbReference type="AlphaFoldDB" id="A0A084VSH0"/>
<evidence type="ECO:0000313" key="4">
    <source>
        <dbReference type="Proteomes" id="UP000030765"/>
    </source>
</evidence>
<dbReference type="VEuPathDB" id="VectorBase:ASIC008445"/>
<dbReference type="EnsemblMetazoa" id="ASIC008445-RA">
    <property type="protein sequence ID" value="ASIC008445-PA"/>
    <property type="gene ID" value="ASIC008445"/>
</dbReference>
<protein>
    <submittedName>
        <fullName evidence="2 3">Uncharacterized protein</fullName>
    </submittedName>
</protein>
<feature type="region of interest" description="Disordered" evidence="1">
    <location>
        <begin position="23"/>
        <end position="56"/>
    </location>
</feature>
<organism evidence="2">
    <name type="scientific">Anopheles sinensis</name>
    <name type="common">Mosquito</name>
    <dbReference type="NCBI Taxonomy" id="74873"/>
    <lineage>
        <taxon>Eukaryota</taxon>
        <taxon>Metazoa</taxon>
        <taxon>Ecdysozoa</taxon>
        <taxon>Arthropoda</taxon>
        <taxon>Hexapoda</taxon>
        <taxon>Insecta</taxon>
        <taxon>Pterygota</taxon>
        <taxon>Neoptera</taxon>
        <taxon>Endopterygota</taxon>
        <taxon>Diptera</taxon>
        <taxon>Nematocera</taxon>
        <taxon>Culicoidea</taxon>
        <taxon>Culicidae</taxon>
        <taxon>Anophelinae</taxon>
        <taxon>Anopheles</taxon>
    </lineage>
</organism>
<name>A0A084VSH0_ANOSI</name>
<keyword evidence="4" id="KW-1185">Reference proteome</keyword>
<evidence type="ECO:0000313" key="3">
    <source>
        <dbReference type="EnsemblMetazoa" id="ASIC008445-PA"/>
    </source>
</evidence>
<feature type="compositionally biased region" description="Basic and acidic residues" evidence="1">
    <location>
        <begin position="23"/>
        <end position="37"/>
    </location>
</feature>
<evidence type="ECO:0000313" key="2">
    <source>
        <dbReference type="EMBL" id="KFB40914.1"/>
    </source>
</evidence>
<dbReference type="EMBL" id="ATLV01015991">
    <property type="status" value="NOT_ANNOTATED_CDS"/>
    <property type="molecule type" value="Genomic_DNA"/>
</dbReference>
<dbReference type="Proteomes" id="UP000030765">
    <property type="component" value="Unassembled WGS sequence"/>
</dbReference>
<evidence type="ECO:0000256" key="1">
    <source>
        <dbReference type="SAM" id="MobiDB-lite"/>
    </source>
</evidence>
<dbReference type="EMBL" id="KE525048">
    <property type="protein sequence ID" value="KFB40914.1"/>
    <property type="molecule type" value="Genomic_DNA"/>
</dbReference>
<gene>
    <name evidence="2" type="ORF">ZHAS_00008445</name>
</gene>
<accession>A0A084VSH0</accession>
<sequence length="56" mass="6248">MDVYLRYSWGHLCLYRLDKDTDQCRSEPARKSTDSHADANGGGNIGQKVPSSSFRG</sequence>
<reference evidence="2 4" key="1">
    <citation type="journal article" date="2014" name="BMC Genomics">
        <title>Genome sequence of Anopheles sinensis provides insight into genetics basis of mosquito competence for malaria parasites.</title>
        <authorList>
            <person name="Zhou D."/>
            <person name="Zhang D."/>
            <person name="Ding G."/>
            <person name="Shi L."/>
            <person name="Hou Q."/>
            <person name="Ye Y."/>
            <person name="Xu Y."/>
            <person name="Zhou H."/>
            <person name="Xiong C."/>
            <person name="Li S."/>
            <person name="Yu J."/>
            <person name="Hong S."/>
            <person name="Yu X."/>
            <person name="Zou P."/>
            <person name="Chen C."/>
            <person name="Chang X."/>
            <person name="Wang W."/>
            <person name="Lv Y."/>
            <person name="Sun Y."/>
            <person name="Ma L."/>
            <person name="Shen B."/>
            <person name="Zhu C."/>
        </authorList>
    </citation>
    <scope>NUCLEOTIDE SEQUENCE [LARGE SCALE GENOMIC DNA]</scope>
</reference>
<reference evidence="3" key="2">
    <citation type="submission" date="2020-05" db="UniProtKB">
        <authorList>
            <consortium name="EnsemblMetazoa"/>
        </authorList>
    </citation>
    <scope>IDENTIFICATION</scope>
</reference>